<organism evidence="2 3">
    <name type="scientific">Parascedosporium putredinis</name>
    <dbReference type="NCBI Taxonomy" id="1442378"/>
    <lineage>
        <taxon>Eukaryota</taxon>
        <taxon>Fungi</taxon>
        <taxon>Dikarya</taxon>
        <taxon>Ascomycota</taxon>
        <taxon>Pezizomycotina</taxon>
        <taxon>Sordariomycetes</taxon>
        <taxon>Hypocreomycetidae</taxon>
        <taxon>Microascales</taxon>
        <taxon>Microascaceae</taxon>
        <taxon>Parascedosporium</taxon>
    </lineage>
</organism>
<dbReference type="EMBL" id="CALLCH030000019">
    <property type="protein sequence ID" value="CAI4219110.1"/>
    <property type="molecule type" value="Genomic_DNA"/>
</dbReference>
<evidence type="ECO:0000313" key="3">
    <source>
        <dbReference type="Proteomes" id="UP000838763"/>
    </source>
</evidence>
<accession>A0A9P1HC84</accession>
<dbReference type="PANTHER" id="PTHR42051:SF1">
    <property type="entry name" value="MEIOTICALLY UP-REGULATED PROTEIN PB1A10.08"/>
    <property type="match status" value="1"/>
</dbReference>
<dbReference type="PANTHER" id="PTHR42051">
    <property type="entry name" value="MEIOTICALLY UP-REGULATED PROTEIN PB1A10.08"/>
    <property type="match status" value="1"/>
</dbReference>
<feature type="region of interest" description="Disordered" evidence="1">
    <location>
        <begin position="1"/>
        <end position="29"/>
    </location>
</feature>
<reference evidence="2" key="1">
    <citation type="submission" date="2022-11" db="EMBL/GenBank/DDBJ databases">
        <authorList>
            <person name="Scott C."/>
            <person name="Bruce N."/>
        </authorList>
    </citation>
    <scope>NUCLEOTIDE SEQUENCE</scope>
</reference>
<proteinExistence type="predicted"/>
<feature type="region of interest" description="Disordered" evidence="1">
    <location>
        <begin position="204"/>
        <end position="261"/>
    </location>
</feature>
<protein>
    <submittedName>
        <fullName evidence="2">Uncharacterized protein</fullName>
    </submittedName>
</protein>
<comment type="caution">
    <text evidence="2">The sequence shown here is derived from an EMBL/GenBank/DDBJ whole genome shotgun (WGS) entry which is preliminary data.</text>
</comment>
<gene>
    <name evidence="2" type="ORF">PPNO1_LOCUS8681</name>
</gene>
<feature type="compositionally biased region" description="Basic and acidic residues" evidence="1">
    <location>
        <begin position="1"/>
        <end position="11"/>
    </location>
</feature>
<keyword evidence="3" id="KW-1185">Reference proteome</keyword>
<dbReference type="InterPro" id="IPR034443">
    <property type="entry name" value="PB1A10.08"/>
</dbReference>
<dbReference type="Proteomes" id="UP000838763">
    <property type="component" value="Unassembled WGS sequence"/>
</dbReference>
<dbReference type="AlphaFoldDB" id="A0A9P1HC84"/>
<name>A0A9P1HC84_9PEZI</name>
<evidence type="ECO:0000256" key="1">
    <source>
        <dbReference type="SAM" id="MobiDB-lite"/>
    </source>
</evidence>
<feature type="compositionally biased region" description="Low complexity" evidence="1">
    <location>
        <begin position="216"/>
        <end position="258"/>
    </location>
</feature>
<evidence type="ECO:0000313" key="2">
    <source>
        <dbReference type="EMBL" id="CAI4219110.1"/>
    </source>
</evidence>
<dbReference type="OrthoDB" id="4181307at2759"/>
<sequence length="329" mass="36115">MPRPEIARNDLEMSAPPTPLRRKQRNEDANAALSAISGLVPEKELSLSFTSKSPMDVLLSDPEDLMDDDSSSFNDGFMGSFSSTRTVSLESAAGGELVPHPLSSAVDVEELDFRVFETRTNADAKPEGTFSRLPLKSAFKSNLTASLRAIRSAAKSFSSLALVSIPPDDFLTRSILTIDPKVPYTDERRPPSSTRSFAASIQMQTYKVQRSQAPMSSETPSTSLSRSAQANTSSSSASSSSSQSYTPQPQSPNQTSFSYPPGVMRQREMRENSDFIRIAVLEMAMRKRGKLDDQRPGRARWALPPRKPITKPYDIRSDGVPTRWVPVGC</sequence>
<feature type="compositionally biased region" description="Polar residues" evidence="1">
    <location>
        <begin position="204"/>
        <end position="215"/>
    </location>
</feature>